<dbReference type="AlphaFoldDB" id="A0A0F9QCR4"/>
<proteinExistence type="predicted"/>
<protein>
    <submittedName>
        <fullName evidence="1">Uncharacterized protein</fullName>
    </submittedName>
</protein>
<reference evidence="1" key="1">
    <citation type="journal article" date="2015" name="Nature">
        <title>Complex archaea that bridge the gap between prokaryotes and eukaryotes.</title>
        <authorList>
            <person name="Spang A."/>
            <person name="Saw J.H."/>
            <person name="Jorgensen S.L."/>
            <person name="Zaremba-Niedzwiedzka K."/>
            <person name="Martijn J."/>
            <person name="Lind A.E."/>
            <person name="van Eijk R."/>
            <person name="Schleper C."/>
            <person name="Guy L."/>
            <person name="Ettema T.J."/>
        </authorList>
    </citation>
    <scope>NUCLEOTIDE SEQUENCE</scope>
</reference>
<name>A0A0F9QCR4_9ZZZZ</name>
<gene>
    <name evidence="1" type="ORF">LCGC14_0789970</name>
</gene>
<comment type="caution">
    <text evidence="1">The sequence shown here is derived from an EMBL/GenBank/DDBJ whole genome shotgun (WGS) entry which is preliminary data.</text>
</comment>
<sequence>MTRYRRWPSYQAWRRGAILPTLEAEVRRVLRAEFWAAVEASPPLYMELDEWHRTINQVLRGEP</sequence>
<dbReference type="EMBL" id="LAZR01002082">
    <property type="protein sequence ID" value="KKN34817.1"/>
    <property type="molecule type" value="Genomic_DNA"/>
</dbReference>
<accession>A0A0F9QCR4</accession>
<evidence type="ECO:0000313" key="1">
    <source>
        <dbReference type="EMBL" id="KKN34817.1"/>
    </source>
</evidence>
<organism evidence="1">
    <name type="scientific">marine sediment metagenome</name>
    <dbReference type="NCBI Taxonomy" id="412755"/>
    <lineage>
        <taxon>unclassified sequences</taxon>
        <taxon>metagenomes</taxon>
        <taxon>ecological metagenomes</taxon>
    </lineage>
</organism>